<dbReference type="Proteomes" id="UP001642406">
    <property type="component" value="Unassembled WGS sequence"/>
</dbReference>
<dbReference type="SMART" id="SM00343">
    <property type="entry name" value="ZnF_C2HC"/>
    <property type="match status" value="3"/>
</dbReference>
<feature type="domain" description="CCHC-type" evidence="8">
    <location>
        <begin position="156"/>
        <end position="172"/>
    </location>
</feature>
<keyword evidence="6" id="KW-0539">Nucleus</keyword>
<feature type="compositionally biased region" description="Low complexity" evidence="7">
    <location>
        <begin position="330"/>
        <end position="366"/>
    </location>
</feature>
<dbReference type="PANTHER" id="PTHR46543:SF1">
    <property type="entry name" value="ZINC FINGER CCHC DOMAIN-CONTAINING PROTEIN 7"/>
    <property type="match status" value="1"/>
</dbReference>
<dbReference type="Gene3D" id="4.10.60.10">
    <property type="entry name" value="Zinc finger, CCHC-type"/>
    <property type="match status" value="1"/>
</dbReference>
<name>A0ABP0AWH9_9PEZI</name>
<gene>
    <name evidence="9" type="ORF">SBRCBS47491_001191</name>
</gene>
<sequence>MVPSTTDDAATGSMAITDEQRKLKRYFPAVTPDAVFCIGCASYGHRVAACPLRSCRLCGSTGGDHTLFGCPAESSALVTAESLADRNQGDGRNKGKGKAKSKTATAPEANTAVPPQPSKCRYCLEDCIHTVVCPLLWRTFVHNPASKRSADKISTACYVCGLDDHFGGDCKDNTGEHISGRQYSRDDDIWSRKYALLFSDLTKTKPFPGFDAADGGNAPAAVAQPKREAKRVKTGRVDEAANPQASQASQAPQTAQPAQAAQAGVNAGGRGNNMGGKGNNMQAPNLPGAQAASSKQAEQAGTNAKSRKKRKANGQQQPASLNVALPNRPAAPKAAQSTPAAAEAINTRAAVAQAAQNASKAQKTAAPTQPQPKKTGGGPAQSRIPAHVQAQAQAQAQAKEKGKEAVPNRNNQPGQGQGGEAAGGKAKATRRRQNRTKQGGNVRAAEVVAGTTGGQGIGQANGETKSQARRRRNRGGPRNTVVSTT</sequence>
<evidence type="ECO:0000256" key="7">
    <source>
        <dbReference type="SAM" id="MobiDB-lite"/>
    </source>
</evidence>
<feature type="compositionally biased region" description="Low complexity" evidence="7">
    <location>
        <begin position="279"/>
        <end position="300"/>
    </location>
</feature>
<protein>
    <recommendedName>
        <fullName evidence="8">CCHC-type domain-containing protein</fullName>
    </recommendedName>
</protein>
<keyword evidence="4" id="KW-0863">Zinc-finger</keyword>
<dbReference type="InterPro" id="IPR001878">
    <property type="entry name" value="Znf_CCHC"/>
</dbReference>
<evidence type="ECO:0000256" key="4">
    <source>
        <dbReference type="ARBA" id="ARBA00022771"/>
    </source>
</evidence>
<evidence type="ECO:0000256" key="1">
    <source>
        <dbReference type="ARBA" id="ARBA00004123"/>
    </source>
</evidence>
<comment type="subcellular location">
    <subcellularLocation>
        <location evidence="1">Nucleus</location>
    </subcellularLocation>
</comment>
<feature type="compositionally biased region" description="Gly residues" evidence="7">
    <location>
        <begin position="266"/>
        <end position="278"/>
    </location>
</feature>
<comment type="caution">
    <text evidence="9">The sequence shown here is derived from an EMBL/GenBank/DDBJ whole genome shotgun (WGS) entry which is preliminary data.</text>
</comment>
<organism evidence="9 10">
    <name type="scientific">Sporothrix bragantina</name>
    <dbReference type="NCBI Taxonomy" id="671064"/>
    <lineage>
        <taxon>Eukaryota</taxon>
        <taxon>Fungi</taxon>
        <taxon>Dikarya</taxon>
        <taxon>Ascomycota</taxon>
        <taxon>Pezizomycotina</taxon>
        <taxon>Sordariomycetes</taxon>
        <taxon>Sordariomycetidae</taxon>
        <taxon>Ophiostomatales</taxon>
        <taxon>Ophiostomataceae</taxon>
        <taxon>Sporothrix</taxon>
    </lineage>
</organism>
<evidence type="ECO:0000256" key="3">
    <source>
        <dbReference type="ARBA" id="ARBA00022737"/>
    </source>
</evidence>
<dbReference type="InterPro" id="IPR051644">
    <property type="entry name" value="TRAMP_AT-DNA-binding"/>
</dbReference>
<keyword evidence="5" id="KW-0862">Zinc</keyword>
<feature type="compositionally biased region" description="Low complexity" evidence="7">
    <location>
        <begin position="240"/>
        <end position="265"/>
    </location>
</feature>
<accession>A0ABP0AWH9</accession>
<feature type="region of interest" description="Disordered" evidence="7">
    <location>
        <begin position="83"/>
        <end position="115"/>
    </location>
</feature>
<dbReference type="PANTHER" id="PTHR46543">
    <property type="entry name" value="ZINC FINGER CCHC DOMAIN-CONTAINING PROTEIN 7"/>
    <property type="match status" value="1"/>
</dbReference>
<feature type="compositionally biased region" description="Low complexity" evidence="7">
    <location>
        <begin position="209"/>
        <end position="223"/>
    </location>
</feature>
<feature type="compositionally biased region" description="Basic and acidic residues" evidence="7">
    <location>
        <begin position="83"/>
        <end position="93"/>
    </location>
</feature>
<evidence type="ECO:0000256" key="2">
    <source>
        <dbReference type="ARBA" id="ARBA00022723"/>
    </source>
</evidence>
<feature type="region of interest" description="Disordered" evidence="7">
    <location>
        <begin position="209"/>
        <end position="485"/>
    </location>
</feature>
<evidence type="ECO:0000313" key="10">
    <source>
        <dbReference type="Proteomes" id="UP001642406"/>
    </source>
</evidence>
<evidence type="ECO:0000256" key="5">
    <source>
        <dbReference type="ARBA" id="ARBA00022833"/>
    </source>
</evidence>
<keyword evidence="3" id="KW-0677">Repeat</keyword>
<keyword evidence="2" id="KW-0479">Metal-binding</keyword>
<feature type="domain" description="CCHC-type" evidence="8">
    <location>
        <begin position="54"/>
        <end position="72"/>
    </location>
</feature>
<feature type="domain" description="CCHC-type" evidence="8">
    <location>
        <begin position="36"/>
        <end position="52"/>
    </location>
</feature>
<evidence type="ECO:0000313" key="9">
    <source>
        <dbReference type="EMBL" id="CAK7211635.1"/>
    </source>
</evidence>
<keyword evidence="10" id="KW-1185">Reference proteome</keyword>
<evidence type="ECO:0000256" key="6">
    <source>
        <dbReference type="ARBA" id="ARBA00023242"/>
    </source>
</evidence>
<evidence type="ECO:0000259" key="8">
    <source>
        <dbReference type="SMART" id="SM00343"/>
    </source>
</evidence>
<reference evidence="9 10" key="1">
    <citation type="submission" date="2024-01" db="EMBL/GenBank/DDBJ databases">
        <authorList>
            <person name="Allen C."/>
            <person name="Tagirdzhanova G."/>
        </authorList>
    </citation>
    <scope>NUCLEOTIDE SEQUENCE [LARGE SCALE GENOMIC DNA]</scope>
</reference>
<proteinExistence type="predicted"/>
<dbReference type="EMBL" id="CAWUHC010000006">
    <property type="protein sequence ID" value="CAK7211635.1"/>
    <property type="molecule type" value="Genomic_DNA"/>
</dbReference>